<evidence type="ECO:0000313" key="8">
    <source>
        <dbReference type="EMBL" id="OYX32645.1"/>
    </source>
</evidence>
<name>A0A258FJD1_9CAUL</name>
<dbReference type="InterPro" id="IPR007688">
    <property type="entry name" value="Conjugal_tfr_TrbL/VirB6"/>
</dbReference>
<comment type="subcellular location">
    <subcellularLocation>
        <location evidence="1">Membrane</location>
        <topology evidence="1">Multi-pass membrane protein</topology>
    </subcellularLocation>
</comment>
<evidence type="ECO:0000256" key="6">
    <source>
        <dbReference type="SAM" id="MobiDB-lite"/>
    </source>
</evidence>
<keyword evidence="3 7" id="KW-0812">Transmembrane</keyword>
<feature type="transmembrane region" description="Helical" evidence="7">
    <location>
        <begin position="168"/>
        <end position="186"/>
    </location>
</feature>
<comment type="caution">
    <text evidence="8">The sequence shown here is derived from an EMBL/GenBank/DDBJ whole genome shotgun (WGS) entry which is preliminary data.</text>
</comment>
<evidence type="ECO:0000256" key="1">
    <source>
        <dbReference type="ARBA" id="ARBA00004141"/>
    </source>
</evidence>
<evidence type="ECO:0000256" key="3">
    <source>
        <dbReference type="ARBA" id="ARBA00022692"/>
    </source>
</evidence>
<evidence type="ECO:0000313" key="9">
    <source>
        <dbReference type="Proteomes" id="UP000215595"/>
    </source>
</evidence>
<protein>
    <submittedName>
        <fullName evidence="8">Type IV secretion system protein VirB6</fullName>
    </submittedName>
</protein>
<keyword evidence="5 7" id="KW-0472">Membrane</keyword>
<proteinExistence type="inferred from homology"/>
<organism evidence="8 9">
    <name type="scientific">Brevundimonas subvibrioides</name>
    <dbReference type="NCBI Taxonomy" id="74313"/>
    <lineage>
        <taxon>Bacteria</taxon>
        <taxon>Pseudomonadati</taxon>
        <taxon>Pseudomonadota</taxon>
        <taxon>Alphaproteobacteria</taxon>
        <taxon>Caulobacterales</taxon>
        <taxon>Caulobacteraceae</taxon>
        <taxon>Brevundimonas</taxon>
    </lineage>
</organism>
<reference evidence="8 9" key="1">
    <citation type="submission" date="2017-03" db="EMBL/GenBank/DDBJ databases">
        <title>Lifting the veil on microbial sulfur biogeochemistry in mining wastewaters.</title>
        <authorList>
            <person name="Kantor R.S."/>
            <person name="Colenbrander Nelson T."/>
            <person name="Marshall S."/>
            <person name="Bennett D."/>
            <person name="Apte S."/>
            <person name="Camacho D."/>
            <person name="Thomas B.C."/>
            <person name="Warren L.A."/>
            <person name="Banfield J.F."/>
        </authorList>
    </citation>
    <scope>NUCLEOTIDE SEQUENCE [LARGE SCALE GENOMIC DNA]</scope>
    <source>
        <strain evidence="8">32-69-9</strain>
    </source>
</reference>
<gene>
    <name evidence="8" type="ORF">B7Z01_10815</name>
</gene>
<feature type="transmembrane region" description="Helical" evidence="7">
    <location>
        <begin position="198"/>
        <end position="219"/>
    </location>
</feature>
<evidence type="ECO:0000256" key="7">
    <source>
        <dbReference type="SAM" id="Phobius"/>
    </source>
</evidence>
<accession>A0A258FJD1</accession>
<sequence length="306" mass="32003">MSFRVFEPSYDFIDERLNVFLGDRLSSVIAEIEGPLRIALVLYVVLYGVAILRGAISEPVMDFAARSLKLAFLYLLATTAAYSTFVTEPLFTGLPNALTRAVSGADTPSVGAAFDQFFAYAAWLGEDISRDGSAFNPGPWVVSAAVFIIGALAAALGFGVVLVAKLALALLVTLGPIFIACALFDATRRFFFGWLSQAVNYLVLFALIIVIFQLVLSLVRDQWGAIQGADPMIGGLIFIALCLLGAIFFLQTPAIAAGIAGGASAGLADFANAAALGGSGSGRSQGPQEASRQPPRGGGAIRPRGA</sequence>
<feature type="region of interest" description="Disordered" evidence="6">
    <location>
        <begin position="278"/>
        <end position="306"/>
    </location>
</feature>
<dbReference type="GO" id="GO:0016020">
    <property type="term" value="C:membrane"/>
    <property type="evidence" value="ECO:0007669"/>
    <property type="project" value="UniProtKB-SubCell"/>
</dbReference>
<feature type="transmembrane region" description="Helical" evidence="7">
    <location>
        <begin position="68"/>
        <end position="85"/>
    </location>
</feature>
<evidence type="ECO:0000256" key="4">
    <source>
        <dbReference type="ARBA" id="ARBA00022989"/>
    </source>
</evidence>
<dbReference type="GO" id="GO:0030255">
    <property type="term" value="P:protein secretion by the type IV secretion system"/>
    <property type="evidence" value="ECO:0007669"/>
    <property type="project" value="InterPro"/>
</dbReference>
<dbReference type="AlphaFoldDB" id="A0A258FJD1"/>
<dbReference type="Pfam" id="PF04610">
    <property type="entry name" value="TrbL"/>
    <property type="match status" value="1"/>
</dbReference>
<dbReference type="EMBL" id="NCEB01000021">
    <property type="protein sequence ID" value="OYX32645.1"/>
    <property type="molecule type" value="Genomic_DNA"/>
</dbReference>
<comment type="similarity">
    <text evidence="2">Belongs to the TrbL/VirB6 family.</text>
</comment>
<evidence type="ECO:0000256" key="2">
    <source>
        <dbReference type="ARBA" id="ARBA00007802"/>
    </source>
</evidence>
<keyword evidence="4 7" id="KW-1133">Transmembrane helix</keyword>
<feature type="transmembrane region" description="Helical" evidence="7">
    <location>
        <begin position="36"/>
        <end position="56"/>
    </location>
</feature>
<feature type="transmembrane region" description="Helical" evidence="7">
    <location>
        <begin position="140"/>
        <end position="161"/>
    </location>
</feature>
<feature type="transmembrane region" description="Helical" evidence="7">
    <location>
        <begin position="231"/>
        <end position="250"/>
    </location>
</feature>
<evidence type="ECO:0000256" key="5">
    <source>
        <dbReference type="ARBA" id="ARBA00023136"/>
    </source>
</evidence>
<dbReference type="Proteomes" id="UP000215595">
    <property type="component" value="Unassembled WGS sequence"/>
</dbReference>